<dbReference type="EMBL" id="JAAARO010000009">
    <property type="protein sequence ID" value="KAF5742433.1"/>
    <property type="molecule type" value="Genomic_DNA"/>
</dbReference>
<dbReference type="PANTHER" id="PTHR42820:SF1">
    <property type="entry name" value="SHORT-CHAIN DEHYDROGENASE_REDUCTASE FAMILY PROTEIN"/>
    <property type="match status" value="1"/>
</dbReference>
<dbReference type="PANTHER" id="PTHR42820">
    <property type="entry name" value="SHORT-CHAIN DEHYDROGENASE REDUCTASE"/>
    <property type="match status" value="1"/>
</dbReference>
<gene>
    <name evidence="2" type="ORF">HS088_TW09G00481</name>
</gene>
<organism evidence="2 3">
    <name type="scientific">Tripterygium wilfordii</name>
    <name type="common">Thunder God vine</name>
    <dbReference type="NCBI Taxonomy" id="458696"/>
    <lineage>
        <taxon>Eukaryota</taxon>
        <taxon>Viridiplantae</taxon>
        <taxon>Streptophyta</taxon>
        <taxon>Embryophyta</taxon>
        <taxon>Tracheophyta</taxon>
        <taxon>Spermatophyta</taxon>
        <taxon>Magnoliopsida</taxon>
        <taxon>eudicotyledons</taxon>
        <taxon>Gunneridae</taxon>
        <taxon>Pentapetalae</taxon>
        <taxon>rosids</taxon>
        <taxon>fabids</taxon>
        <taxon>Celastrales</taxon>
        <taxon>Celastraceae</taxon>
        <taxon>Tripterygium</taxon>
    </lineage>
</organism>
<dbReference type="Proteomes" id="UP000593562">
    <property type="component" value="Unassembled WGS sequence"/>
</dbReference>
<dbReference type="InParanoid" id="A0A7J7D7X9"/>
<dbReference type="GO" id="GO:0010301">
    <property type="term" value="F:xanthoxin dehydrogenase (NAD+) activity"/>
    <property type="evidence" value="ECO:0007669"/>
    <property type="project" value="TreeGrafter"/>
</dbReference>
<dbReference type="Gene3D" id="3.40.50.720">
    <property type="entry name" value="NAD(P)-binding Rossmann-like Domain"/>
    <property type="match status" value="1"/>
</dbReference>
<evidence type="ECO:0000313" key="2">
    <source>
        <dbReference type="EMBL" id="KAF5742433.1"/>
    </source>
</evidence>
<dbReference type="InterPro" id="IPR036291">
    <property type="entry name" value="NAD(P)-bd_dom_sf"/>
</dbReference>
<accession>A0A7J7D7X9</accession>
<comment type="similarity">
    <text evidence="1">Belongs to the short-chain dehydrogenases/reductases (SDR) family.</text>
</comment>
<name>A0A7J7D7X9_TRIWF</name>
<protein>
    <submittedName>
        <fullName evidence="2">Short-chain dehydrogenase/reductase</fullName>
    </submittedName>
</protein>
<sequence length="153" mass="16680">MSSFGPNSDELPTQRSLGKMAIVTGGATGIGASIVRMFHKHGAKVCILDLRDDGGQQLCESLGGDNTFYLHCDVSIEDDLRHAVDLTVEKFETLDVMVNNAGLSGPVNRNIRDVEISVLEKVVDVNLKRVFIGMKHAARIMIPQSKGGDHFSW</sequence>
<dbReference type="AlphaFoldDB" id="A0A7J7D7X9"/>
<keyword evidence="3" id="KW-1185">Reference proteome</keyword>
<dbReference type="PRINTS" id="PR00081">
    <property type="entry name" value="GDHRDH"/>
</dbReference>
<evidence type="ECO:0000256" key="1">
    <source>
        <dbReference type="ARBA" id="ARBA00006484"/>
    </source>
</evidence>
<evidence type="ECO:0000313" key="3">
    <source>
        <dbReference type="Proteomes" id="UP000593562"/>
    </source>
</evidence>
<reference evidence="2 3" key="1">
    <citation type="journal article" date="2020" name="Nat. Commun.">
        <title>Genome of Tripterygium wilfordii and identification of cytochrome P450 involved in triptolide biosynthesis.</title>
        <authorList>
            <person name="Tu L."/>
            <person name="Su P."/>
            <person name="Zhang Z."/>
            <person name="Gao L."/>
            <person name="Wang J."/>
            <person name="Hu T."/>
            <person name="Zhou J."/>
            <person name="Zhang Y."/>
            <person name="Zhao Y."/>
            <person name="Liu Y."/>
            <person name="Song Y."/>
            <person name="Tong Y."/>
            <person name="Lu Y."/>
            <person name="Yang J."/>
            <person name="Xu C."/>
            <person name="Jia M."/>
            <person name="Peters R.J."/>
            <person name="Huang L."/>
            <person name="Gao W."/>
        </authorList>
    </citation>
    <scope>NUCLEOTIDE SEQUENCE [LARGE SCALE GENOMIC DNA]</scope>
    <source>
        <strain evidence="3">cv. XIE 37</strain>
        <tissue evidence="2">Leaf</tissue>
    </source>
</reference>
<proteinExistence type="inferred from homology"/>
<dbReference type="GO" id="GO:0009688">
    <property type="term" value="P:abscisic acid biosynthetic process"/>
    <property type="evidence" value="ECO:0007669"/>
    <property type="project" value="TreeGrafter"/>
</dbReference>
<comment type="caution">
    <text evidence="2">The sequence shown here is derived from an EMBL/GenBank/DDBJ whole genome shotgun (WGS) entry which is preliminary data.</text>
</comment>
<dbReference type="InterPro" id="IPR002347">
    <property type="entry name" value="SDR_fam"/>
</dbReference>
<dbReference type="SUPFAM" id="SSF51735">
    <property type="entry name" value="NAD(P)-binding Rossmann-fold domains"/>
    <property type="match status" value="1"/>
</dbReference>
<dbReference type="Pfam" id="PF00106">
    <property type="entry name" value="adh_short"/>
    <property type="match status" value="1"/>
</dbReference>
<dbReference type="GO" id="GO:0005829">
    <property type="term" value="C:cytosol"/>
    <property type="evidence" value="ECO:0007669"/>
    <property type="project" value="TreeGrafter"/>
</dbReference>